<name>A0A0E9WLM5_ANGAN</name>
<dbReference type="AlphaFoldDB" id="A0A0E9WLM5"/>
<reference evidence="2" key="1">
    <citation type="submission" date="2014-11" db="EMBL/GenBank/DDBJ databases">
        <authorList>
            <person name="Amaro Gonzalez C."/>
        </authorList>
    </citation>
    <scope>NUCLEOTIDE SEQUENCE</scope>
</reference>
<feature type="region of interest" description="Disordered" evidence="1">
    <location>
        <begin position="1"/>
        <end position="34"/>
    </location>
</feature>
<reference evidence="2" key="2">
    <citation type="journal article" date="2015" name="Fish Shellfish Immunol.">
        <title>Early steps in the European eel (Anguilla anguilla)-Vibrio vulnificus interaction in the gills: Role of the RtxA13 toxin.</title>
        <authorList>
            <person name="Callol A."/>
            <person name="Pajuelo D."/>
            <person name="Ebbesson L."/>
            <person name="Teles M."/>
            <person name="MacKenzie S."/>
            <person name="Amaro C."/>
        </authorList>
    </citation>
    <scope>NUCLEOTIDE SEQUENCE</scope>
</reference>
<proteinExistence type="predicted"/>
<evidence type="ECO:0000313" key="2">
    <source>
        <dbReference type="EMBL" id="JAH91227.1"/>
    </source>
</evidence>
<evidence type="ECO:0000256" key="1">
    <source>
        <dbReference type="SAM" id="MobiDB-lite"/>
    </source>
</evidence>
<protein>
    <submittedName>
        <fullName evidence="2">Uncharacterized protein</fullName>
    </submittedName>
</protein>
<dbReference type="EMBL" id="GBXM01017350">
    <property type="protein sequence ID" value="JAH91227.1"/>
    <property type="molecule type" value="Transcribed_RNA"/>
</dbReference>
<sequence length="34" mass="3612">MPMQPSRLHPQCTASEKQGSPAVRCSLALKTNGS</sequence>
<accession>A0A0E9WLM5</accession>
<organism evidence="2">
    <name type="scientific">Anguilla anguilla</name>
    <name type="common">European freshwater eel</name>
    <name type="synonym">Muraena anguilla</name>
    <dbReference type="NCBI Taxonomy" id="7936"/>
    <lineage>
        <taxon>Eukaryota</taxon>
        <taxon>Metazoa</taxon>
        <taxon>Chordata</taxon>
        <taxon>Craniata</taxon>
        <taxon>Vertebrata</taxon>
        <taxon>Euteleostomi</taxon>
        <taxon>Actinopterygii</taxon>
        <taxon>Neopterygii</taxon>
        <taxon>Teleostei</taxon>
        <taxon>Anguilliformes</taxon>
        <taxon>Anguillidae</taxon>
        <taxon>Anguilla</taxon>
    </lineage>
</organism>